<dbReference type="EMBL" id="VSRR010012155">
    <property type="protein sequence ID" value="MPC54161.1"/>
    <property type="molecule type" value="Genomic_DNA"/>
</dbReference>
<dbReference type="AlphaFoldDB" id="A0A5B7G2P9"/>
<sequence>MNRFLHKYILFGLSRSFSQSCTKRRGDQAGLFLSTEGGREQLVEKRCKGVSEYVVPTDDERLAVMYVCLKDPVLRHAVAAEVCGWCAV</sequence>
<gene>
    <name evidence="1" type="ORF">E2C01_048069</name>
</gene>
<comment type="caution">
    <text evidence="1">The sequence shown here is derived from an EMBL/GenBank/DDBJ whole genome shotgun (WGS) entry which is preliminary data.</text>
</comment>
<evidence type="ECO:0000313" key="1">
    <source>
        <dbReference type="EMBL" id="MPC54161.1"/>
    </source>
</evidence>
<evidence type="ECO:0000313" key="2">
    <source>
        <dbReference type="Proteomes" id="UP000324222"/>
    </source>
</evidence>
<protein>
    <submittedName>
        <fullName evidence="1">Uncharacterized protein</fullName>
    </submittedName>
</protein>
<reference evidence="1 2" key="1">
    <citation type="submission" date="2019-05" db="EMBL/GenBank/DDBJ databases">
        <title>Another draft genome of Portunus trituberculatus and its Hox gene families provides insights of decapod evolution.</title>
        <authorList>
            <person name="Jeong J.-H."/>
            <person name="Song I."/>
            <person name="Kim S."/>
            <person name="Choi T."/>
            <person name="Kim D."/>
            <person name="Ryu S."/>
            <person name="Kim W."/>
        </authorList>
    </citation>
    <scope>NUCLEOTIDE SEQUENCE [LARGE SCALE GENOMIC DNA]</scope>
    <source>
        <tissue evidence="1">Muscle</tissue>
    </source>
</reference>
<name>A0A5B7G2P9_PORTR</name>
<organism evidence="1 2">
    <name type="scientific">Portunus trituberculatus</name>
    <name type="common">Swimming crab</name>
    <name type="synonym">Neptunus trituberculatus</name>
    <dbReference type="NCBI Taxonomy" id="210409"/>
    <lineage>
        <taxon>Eukaryota</taxon>
        <taxon>Metazoa</taxon>
        <taxon>Ecdysozoa</taxon>
        <taxon>Arthropoda</taxon>
        <taxon>Crustacea</taxon>
        <taxon>Multicrustacea</taxon>
        <taxon>Malacostraca</taxon>
        <taxon>Eumalacostraca</taxon>
        <taxon>Eucarida</taxon>
        <taxon>Decapoda</taxon>
        <taxon>Pleocyemata</taxon>
        <taxon>Brachyura</taxon>
        <taxon>Eubrachyura</taxon>
        <taxon>Portunoidea</taxon>
        <taxon>Portunidae</taxon>
        <taxon>Portuninae</taxon>
        <taxon>Portunus</taxon>
    </lineage>
</organism>
<keyword evidence="2" id="KW-1185">Reference proteome</keyword>
<accession>A0A5B7G2P9</accession>
<dbReference type="Proteomes" id="UP000324222">
    <property type="component" value="Unassembled WGS sequence"/>
</dbReference>
<proteinExistence type="predicted"/>